<accession>A0ABW8JHN5</accession>
<dbReference type="SUPFAM" id="SSF56317">
    <property type="entry name" value="Carbon-nitrogen hydrolase"/>
    <property type="match status" value="1"/>
</dbReference>
<dbReference type="PANTHER" id="PTHR38686">
    <property type="entry name" value="APOLIPOPROTEIN N-ACYLTRANSFERASE"/>
    <property type="match status" value="1"/>
</dbReference>
<protein>
    <recommendedName>
        <fullName evidence="10">CN hydrolase domain-containing protein</fullName>
    </recommendedName>
</protein>
<keyword evidence="5 9" id="KW-0812">Transmembrane</keyword>
<evidence type="ECO:0000313" key="11">
    <source>
        <dbReference type="EMBL" id="MFK2899315.1"/>
    </source>
</evidence>
<evidence type="ECO:0000256" key="7">
    <source>
        <dbReference type="ARBA" id="ARBA00023136"/>
    </source>
</evidence>
<comment type="subcellular location">
    <subcellularLocation>
        <location evidence="1">Cell membrane</location>
        <topology evidence="1">Multi-pass membrane protein</topology>
    </subcellularLocation>
</comment>
<dbReference type="InterPro" id="IPR003010">
    <property type="entry name" value="C-N_Hydrolase"/>
</dbReference>
<evidence type="ECO:0000256" key="4">
    <source>
        <dbReference type="ARBA" id="ARBA00022679"/>
    </source>
</evidence>
<keyword evidence="12" id="KW-1185">Reference proteome</keyword>
<dbReference type="Pfam" id="PF20154">
    <property type="entry name" value="LNT_N"/>
    <property type="match status" value="1"/>
</dbReference>
<dbReference type="Pfam" id="PF00795">
    <property type="entry name" value="CN_hydrolase"/>
    <property type="match status" value="1"/>
</dbReference>
<dbReference type="PROSITE" id="PS50263">
    <property type="entry name" value="CN_HYDROLASE"/>
    <property type="match status" value="1"/>
</dbReference>
<feature type="transmembrane region" description="Helical" evidence="9">
    <location>
        <begin position="150"/>
        <end position="178"/>
    </location>
</feature>
<evidence type="ECO:0000256" key="2">
    <source>
        <dbReference type="ARBA" id="ARBA00010065"/>
    </source>
</evidence>
<gene>
    <name evidence="11" type="ORF">ISP15_03140</name>
</gene>
<evidence type="ECO:0000256" key="1">
    <source>
        <dbReference type="ARBA" id="ARBA00004651"/>
    </source>
</evidence>
<feature type="transmembrane region" description="Helical" evidence="9">
    <location>
        <begin position="190"/>
        <end position="209"/>
    </location>
</feature>
<feature type="transmembrane region" description="Helical" evidence="9">
    <location>
        <begin position="56"/>
        <end position="75"/>
    </location>
</feature>
<dbReference type="EMBL" id="JADIKJ010000002">
    <property type="protein sequence ID" value="MFK2899315.1"/>
    <property type="molecule type" value="Genomic_DNA"/>
</dbReference>
<organism evidence="11 12">
    <name type="scientific">Dyella jejuensis</name>
    <dbReference type="NCBI Taxonomy" id="1432009"/>
    <lineage>
        <taxon>Bacteria</taxon>
        <taxon>Pseudomonadati</taxon>
        <taxon>Pseudomonadota</taxon>
        <taxon>Gammaproteobacteria</taxon>
        <taxon>Lysobacterales</taxon>
        <taxon>Rhodanobacteraceae</taxon>
        <taxon>Dyella</taxon>
    </lineage>
</organism>
<feature type="transmembrane region" description="Helical" evidence="9">
    <location>
        <begin position="111"/>
        <end position="130"/>
    </location>
</feature>
<evidence type="ECO:0000313" key="12">
    <source>
        <dbReference type="Proteomes" id="UP001620461"/>
    </source>
</evidence>
<dbReference type="InterPro" id="IPR004563">
    <property type="entry name" value="Apolipo_AcylTrfase"/>
</dbReference>
<feature type="transmembrane region" description="Helical" evidence="9">
    <location>
        <begin position="33"/>
        <end position="49"/>
    </location>
</feature>
<dbReference type="InterPro" id="IPR045378">
    <property type="entry name" value="LNT_N"/>
</dbReference>
<keyword evidence="4" id="KW-0808">Transferase</keyword>
<keyword evidence="7 9" id="KW-0472">Membrane</keyword>
<proteinExistence type="inferred from homology"/>
<feature type="transmembrane region" description="Helical" evidence="9">
    <location>
        <begin position="87"/>
        <end position="104"/>
    </location>
</feature>
<keyword evidence="8" id="KW-0012">Acyltransferase</keyword>
<feature type="domain" description="CN hydrolase" evidence="10">
    <location>
        <begin position="219"/>
        <end position="437"/>
    </location>
</feature>
<evidence type="ECO:0000256" key="6">
    <source>
        <dbReference type="ARBA" id="ARBA00022989"/>
    </source>
</evidence>
<evidence type="ECO:0000256" key="9">
    <source>
        <dbReference type="SAM" id="Phobius"/>
    </source>
</evidence>
<evidence type="ECO:0000256" key="8">
    <source>
        <dbReference type="ARBA" id="ARBA00023315"/>
    </source>
</evidence>
<keyword evidence="3" id="KW-1003">Cell membrane</keyword>
<feature type="transmembrane region" description="Helical" evidence="9">
    <location>
        <begin position="7"/>
        <end position="27"/>
    </location>
</feature>
<reference evidence="11 12" key="1">
    <citation type="submission" date="2020-10" db="EMBL/GenBank/DDBJ databases">
        <title>Phylogeny of dyella-like bacteria.</title>
        <authorList>
            <person name="Fu J."/>
        </authorList>
    </citation>
    <scope>NUCLEOTIDE SEQUENCE [LARGE SCALE GENOMIC DNA]</scope>
    <source>
        <strain evidence="11 12">JP1</strain>
    </source>
</reference>
<dbReference type="Proteomes" id="UP001620461">
    <property type="component" value="Unassembled WGS sequence"/>
</dbReference>
<sequence length="485" mass="52679">MASRHDYSALQAWFAATALSALCWWFGSGIHPHWWLTWLAPLPVLWLAPRVQARSAAFSAFVAYTAGAFSVWTYLHTYIGLPWLFDVYAISASGVMLMLCVLLYRRLLLRGHTLAAALAVPTMWVAIEYVTNLRSPHATFSNISYTQMDALAVIQVAAITGIWGIGFLLLLVPTAIALQATPRASRRSRVTVAVVTAILLAGTVAYGGWRLQAPATGTMRIGLVSLQKPTLAALSEPKGQALEARYMEAFGRLADDGAHIVLAPEGTFATADTGIPAFSQMSKQRDLIVASGVDFHGDPRGHRNMLMVFQPGATSTATYIKHHLLPGMDPFIPGDNYTMLQGDPRIGLAICKDMDFHDIGDAYAARRAQLLLVPASDFTVDGWLHSRIAIMRGVESGFAVARAAHAGRLTLSDDRGRVVAEASSEAGDAELVGDLPLRETHTLYAQWGDWFAWLDLIALTAWLVLAFVPYKAPAESSGQTHPVRA</sequence>
<evidence type="ECO:0000256" key="5">
    <source>
        <dbReference type="ARBA" id="ARBA00022692"/>
    </source>
</evidence>
<evidence type="ECO:0000259" key="10">
    <source>
        <dbReference type="PROSITE" id="PS50263"/>
    </source>
</evidence>
<dbReference type="RefSeq" id="WP_404544976.1">
    <property type="nucleotide sequence ID" value="NZ_JADIKJ010000002.1"/>
</dbReference>
<comment type="similarity">
    <text evidence="2">Belongs to the CN hydrolase family. Apolipoprotein N-acyltransferase subfamily.</text>
</comment>
<keyword evidence="6 9" id="KW-1133">Transmembrane helix</keyword>
<dbReference type="Gene3D" id="3.60.110.10">
    <property type="entry name" value="Carbon-nitrogen hydrolase"/>
    <property type="match status" value="1"/>
</dbReference>
<name>A0ABW8JHN5_9GAMM</name>
<dbReference type="PANTHER" id="PTHR38686:SF1">
    <property type="entry name" value="APOLIPOPROTEIN N-ACYLTRANSFERASE"/>
    <property type="match status" value="1"/>
</dbReference>
<dbReference type="InterPro" id="IPR036526">
    <property type="entry name" value="C-N_Hydrolase_sf"/>
</dbReference>
<comment type="caution">
    <text evidence="11">The sequence shown here is derived from an EMBL/GenBank/DDBJ whole genome shotgun (WGS) entry which is preliminary data.</text>
</comment>
<evidence type="ECO:0000256" key="3">
    <source>
        <dbReference type="ARBA" id="ARBA00022475"/>
    </source>
</evidence>